<dbReference type="InterPro" id="IPR023230">
    <property type="entry name" value="Glyco_hydro_2_CS"/>
</dbReference>
<dbReference type="InterPro" id="IPR006101">
    <property type="entry name" value="Glyco_hydro_2"/>
</dbReference>
<evidence type="ECO:0000256" key="3">
    <source>
        <dbReference type="ARBA" id="ARBA00012761"/>
    </source>
</evidence>
<dbReference type="Pfam" id="PF02837">
    <property type="entry name" value="Glyco_hydro_2_N"/>
    <property type="match status" value="1"/>
</dbReference>
<feature type="domain" description="Glycosyl hydrolases family 2 sugar binding" evidence="11">
    <location>
        <begin position="50"/>
        <end position="225"/>
    </location>
</feature>
<reference evidence="12" key="1">
    <citation type="submission" date="2022-07" db="EMBL/GenBank/DDBJ databases">
        <authorList>
            <person name="Trinca V."/>
            <person name="Uliana J.V.C."/>
            <person name="Torres T.T."/>
            <person name="Ward R.J."/>
            <person name="Monesi N."/>
        </authorList>
    </citation>
    <scope>NUCLEOTIDE SEQUENCE</scope>
    <source>
        <strain evidence="12">HSMRA1968</strain>
        <tissue evidence="12">Whole embryos</tissue>
    </source>
</reference>
<dbReference type="PRINTS" id="PR00132">
    <property type="entry name" value="GLHYDRLASE2"/>
</dbReference>
<proteinExistence type="inferred from homology"/>
<organism evidence="12 13">
    <name type="scientific">Pseudolycoriella hygida</name>
    <dbReference type="NCBI Taxonomy" id="35572"/>
    <lineage>
        <taxon>Eukaryota</taxon>
        <taxon>Metazoa</taxon>
        <taxon>Ecdysozoa</taxon>
        <taxon>Arthropoda</taxon>
        <taxon>Hexapoda</taxon>
        <taxon>Insecta</taxon>
        <taxon>Pterygota</taxon>
        <taxon>Neoptera</taxon>
        <taxon>Endopterygota</taxon>
        <taxon>Diptera</taxon>
        <taxon>Nematocera</taxon>
        <taxon>Sciaroidea</taxon>
        <taxon>Sciaridae</taxon>
        <taxon>Pseudolycoriella</taxon>
    </lineage>
</organism>
<dbReference type="EC" id="3.2.1.31" evidence="3 8"/>
<dbReference type="InterPro" id="IPR013783">
    <property type="entry name" value="Ig-like_fold"/>
</dbReference>
<comment type="subunit">
    <text evidence="8">Homotetramer.</text>
</comment>
<dbReference type="Pfam" id="PF02836">
    <property type="entry name" value="Glyco_hydro_2_C"/>
    <property type="match status" value="1"/>
</dbReference>
<dbReference type="GO" id="GO:0019391">
    <property type="term" value="P:glucuronoside catabolic process"/>
    <property type="evidence" value="ECO:0007669"/>
    <property type="project" value="TreeGrafter"/>
</dbReference>
<dbReference type="SUPFAM" id="SSF49785">
    <property type="entry name" value="Galactose-binding domain-like"/>
    <property type="match status" value="1"/>
</dbReference>
<dbReference type="InterPro" id="IPR006103">
    <property type="entry name" value="Glyco_hydro_2_cat"/>
</dbReference>
<comment type="similarity">
    <text evidence="2 8">Belongs to the glycosyl hydrolase 2 family.</text>
</comment>
<evidence type="ECO:0000256" key="1">
    <source>
        <dbReference type="ARBA" id="ARBA00003025"/>
    </source>
</evidence>
<comment type="caution">
    <text evidence="12">The sequence shown here is derived from an EMBL/GenBank/DDBJ whole genome shotgun (WGS) entry which is preliminary data.</text>
</comment>
<dbReference type="FunFam" id="2.60.40.10:FF:000628">
    <property type="entry name" value="Beta-glucuronidase"/>
    <property type="match status" value="1"/>
</dbReference>
<evidence type="ECO:0000256" key="4">
    <source>
        <dbReference type="ARBA" id="ARBA00016205"/>
    </source>
</evidence>
<dbReference type="Gene3D" id="3.20.20.80">
    <property type="entry name" value="Glycosidases"/>
    <property type="match status" value="1"/>
</dbReference>
<dbReference type="Gene3D" id="2.60.40.10">
    <property type="entry name" value="Immunoglobulins"/>
    <property type="match status" value="1"/>
</dbReference>
<dbReference type="Gene3D" id="2.60.120.260">
    <property type="entry name" value="Galactose-binding domain-like"/>
    <property type="match status" value="1"/>
</dbReference>
<evidence type="ECO:0000256" key="7">
    <source>
        <dbReference type="ARBA" id="ARBA00023295"/>
    </source>
</evidence>
<keyword evidence="5" id="KW-0732">Signal</keyword>
<dbReference type="FunFam" id="3.20.20.80:FF:000080">
    <property type="entry name" value="Beta-glucuronidase UidA"/>
    <property type="match status" value="1"/>
</dbReference>
<dbReference type="InterPro" id="IPR006102">
    <property type="entry name" value="Ig-like_GH2"/>
</dbReference>
<evidence type="ECO:0000256" key="5">
    <source>
        <dbReference type="ARBA" id="ARBA00022729"/>
    </source>
</evidence>
<evidence type="ECO:0000256" key="8">
    <source>
        <dbReference type="RuleBase" id="RU361154"/>
    </source>
</evidence>
<keyword evidence="6 8" id="KW-0378">Hydrolase</keyword>
<keyword evidence="8" id="KW-0458">Lysosome</keyword>
<dbReference type="GO" id="GO:0005615">
    <property type="term" value="C:extracellular space"/>
    <property type="evidence" value="ECO:0007669"/>
    <property type="project" value="TreeGrafter"/>
</dbReference>
<feature type="domain" description="Glycoside hydrolase family 2 immunoglobulin-like beta-sandwich" evidence="9">
    <location>
        <begin position="227"/>
        <end position="331"/>
    </location>
</feature>
<keyword evidence="13" id="KW-1185">Reference proteome</keyword>
<comment type="catalytic activity">
    <reaction evidence="8">
        <text>a beta-D-glucuronoside + H2O = D-glucuronate + an alcohol</text>
        <dbReference type="Rhea" id="RHEA:17633"/>
        <dbReference type="ChEBI" id="CHEBI:15377"/>
        <dbReference type="ChEBI" id="CHEBI:30879"/>
        <dbReference type="ChEBI" id="CHEBI:58720"/>
        <dbReference type="ChEBI" id="CHEBI:83411"/>
        <dbReference type="EC" id="3.2.1.31"/>
    </reaction>
</comment>
<name>A0A9Q0MJG1_9DIPT</name>
<evidence type="ECO:0000259" key="10">
    <source>
        <dbReference type="Pfam" id="PF02836"/>
    </source>
</evidence>
<dbReference type="PANTHER" id="PTHR10066">
    <property type="entry name" value="BETA-GLUCURONIDASE"/>
    <property type="match status" value="1"/>
</dbReference>
<feature type="domain" description="Glycoside hydrolase family 2 catalytic" evidence="10">
    <location>
        <begin position="336"/>
        <end position="634"/>
    </location>
</feature>
<evidence type="ECO:0000313" key="13">
    <source>
        <dbReference type="Proteomes" id="UP001151699"/>
    </source>
</evidence>
<dbReference type="FunFam" id="2.60.120.260:FF:000027">
    <property type="entry name" value="Beta-glucuronidase"/>
    <property type="match status" value="1"/>
</dbReference>
<dbReference type="PANTHER" id="PTHR10066:SF67">
    <property type="entry name" value="BETA-GLUCURONIDASE"/>
    <property type="match status" value="1"/>
</dbReference>
<dbReference type="AlphaFoldDB" id="A0A9Q0MJG1"/>
<dbReference type="GO" id="GO:0005975">
    <property type="term" value="P:carbohydrate metabolic process"/>
    <property type="evidence" value="ECO:0007669"/>
    <property type="project" value="InterPro"/>
</dbReference>
<evidence type="ECO:0000313" key="12">
    <source>
        <dbReference type="EMBL" id="KAJ6627039.1"/>
    </source>
</evidence>
<protein>
    <recommendedName>
        <fullName evidence="4 8">Beta-glucuronidase</fullName>
        <ecNumber evidence="3 8">3.2.1.31</ecNumber>
    </recommendedName>
</protein>
<evidence type="ECO:0000259" key="9">
    <source>
        <dbReference type="Pfam" id="PF00703"/>
    </source>
</evidence>
<dbReference type="GO" id="GO:0004566">
    <property type="term" value="F:beta-glucuronidase activity"/>
    <property type="evidence" value="ECO:0007669"/>
    <property type="project" value="UniProtKB-EC"/>
</dbReference>
<dbReference type="NCBIfam" id="NF007538">
    <property type="entry name" value="PRK10150.1"/>
    <property type="match status" value="1"/>
</dbReference>
<comment type="function">
    <text evidence="1 8">Plays an important role in the degradation of dermatan and keratan sulfates.</text>
</comment>
<dbReference type="PROSITE" id="PS00719">
    <property type="entry name" value="GLYCOSYL_HYDROL_F2_1"/>
    <property type="match status" value="1"/>
</dbReference>
<dbReference type="GO" id="GO:0030246">
    <property type="term" value="F:carbohydrate binding"/>
    <property type="evidence" value="ECO:0007669"/>
    <property type="project" value="TreeGrafter"/>
</dbReference>
<evidence type="ECO:0000259" key="11">
    <source>
        <dbReference type="Pfam" id="PF02837"/>
    </source>
</evidence>
<evidence type="ECO:0000256" key="2">
    <source>
        <dbReference type="ARBA" id="ARBA00007401"/>
    </source>
</evidence>
<comment type="activity regulation">
    <text evidence="8">Inhibited by L-aspartic acid.</text>
</comment>
<dbReference type="Pfam" id="PF00703">
    <property type="entry name" value="Glyco_hydro_2"/>
    <property type="match status" value="1"/>
</dbReference>
<dbReference type="OrthoDB" id="408532at2759"/>
<accession>A0A9Q0MJG1</accession>
<keyword evidence="7 8" id="KW-0326">Glycosidase</keyword>
<dbReference type="EMBL" id="WJQU01003196">
    <property type="protein sequence ID" value="KAJ6627039.1"/>
    <property type="molecule type" value="Genomic_DNA"/>
</dbReference>
<dbReference type="InterPro" id="IPR006104">
    <property type="entry name" value="Glyco_hydro_2_N"/>
</dbReference>
<dbReference type="InterPro" id="IPR036156">
    <property type="entry name" value="Beta-gal/glucu_dom_sf"/>
</dbReference>
<gene>
    <name evidence="12" type="primary">Gusb_0</name>
    <name evidence="12" type="ORF">Bhyg_16665</name>
</gene>
<dbReference type="SUPFAM" id="SSF51445">
    <property type="entry name" value="(Trans)glycosidases"/>
    <property type="match status" value="1"/>
</dbReference>
<sequence length="665" mass="76837">MANNAKMIKSKGKFAIGMFLIILVKLVYSQESRTEGLLYPRESETREVLSLDGMWNFAKSNPINSTEGLLEKWFEDDLEESVNVERIPVPSSFNDLDTDVLTRDHIGSVWYERKFFVPIYWQSLRVVLRFGSVHYEANVWINGGHVTQHSFGHLPFEVDISENLNFGNENRITVLCNNTLTLSTIPQGQISQSTGDNGMINIQQYSFDFFNYAGIHRSVHLYTTPKTYIRDVNIDTTVDEDGHGHVNFEITSNDNSVAKSVNVNIYDKDLSLVASQFVNGGMRGVAIINNVRKWWPYLMDSDPGYLYTIELRLSTESKEDIDIYRMKFGVRTLKWTNTQFLINDRPIYFRGMGLHEDSDFRGRGLDFAILTRDFALMRWIGANVYRTTHYPHSEESMQFADEYGIMIIDECGMVQTNVDTQSYTDELLRNHKSNMEQLIHRDRSHPSVVMWSISNEPKSEQTGTDDYFNDLVTYTKQLDSSRPVTASITTNVEQDQLAKYLDVLSFNRFNGWNTNTGRLDMIINNVVNEARQWHERHLKPVILSEYGAETLQGLHLSPAFVFSEEYQMSILSKHFEAFDKLRGLGFFIGEFVHNFSDFNAAQSIYRVGASKKGIFTRNRQPKTAAHLVRKRYFDLAAEIDDFSDRPLRLYPYISRSRRPQPRKGL</sequence>
<dbReference type="Proteomes" id="UP001151699">
    <property type="component" value="Unassembled WGS sequence"/>
</dbReference>
<evidence type="ECO:0000256" key="6">
    <source>
        <dbReference type="ARBA" id="ARBA00022801"/>
    </source>
</evidence>
<dbReference type="InterPro" id="IPR017853">
    <property type="entry name" value="GH"/>
</dbReference>
<dbReference type="SUPFAM" id="SSF49303">
    <property type="entry name" value="beta-Galactosidase/glucuronidase domain"/>
    <property type="match status" value="1"/>
</dbReference>
<dbReference type="InterPro" id="IPR008979">
    <property type="entry name" value="Galactose-bd-like_sf"/>
</dbReference>